<name>A0ABW6AHQ6_9BACT</name>
<dbReference type="EMBL" id="JBHUOM010000008">
    <property type="protein sequence ID" value="MFD2934980.1"/>
    <property type="molecule type" value="Genomic_DNA"/>
</dbReference>
<dbReference type="RefSeq" id="WP_381502030.1">
    <property type="nucleotide sequence ID" value="NZ_JBHUOM010000008.1"/>
</dbReference>
<gene>
    <name evidence="2" type="ORF">ACFS25_14385</name>
</gene>
<feature type="region of interest" description="Disordered" evidence="1">
    <location>
        <begin position="1"/>
        <end position="48"/>
    </location>
</feature>
<protein>
    <submittedName>
        <fullName evidence="2">Uncharacterized protein</fullName>
    </submittedName>
</protein>
<feature type="compositionally biased region" description="Polar residues" evidence="1">
    <location>
        <begin position="1"/>
        <end position="12"/>
    </location>
</feature>
<sequence>MQSQQSSHSTKSNPEKKGRRGSAELPAMHGHLHSLKKEEEEEEDLKSKLNPLNSGEVLTLLAKPRVFKGPEVKIQDEIVRGLETQINMLGVEEQKLYAANTCVGGIEFTTSPYSDLKDLITGAKLIDLDGNCIGKSSFNLAKAAGVEKQIITNTLATMEAAGQLDYLRKSGLIGEDWKVIVEVHYYRDRDKGQTKFHKDTNGQTLFVNLNFVNDEPVPGPEFIINPGSNERYDKYISEHMPPVFVEDVQKAKLAHGTPTEIGMTVIPVKGVVAFVDETMHHKTPTLGHRTANSGAISMALSKKCPVEYKNVKEGYEKYKKRWTELWEFTGYIDKKYHKNADVWFALLTKLDDSNAKFNRKELKDILPKADSLDIDTLIEELVEQGGSHDFGEASFYFAKATKVPVKRPGQLPLQRQMSRALLTDTAPKAVPGKRTFFRTWVRAVKIN</sequence>
<comment type="caution">
    <text evidence="2">The sequence shown here is derived from an EMBL/GenBank/DDBJ whole genome shotgun (WGS) entry which is preliminary data.</text>
</comment>
<evidence type="ECO:0000313" key="3">
    <source>
        <dbReference type="Proteomes" id="UP001597512"/>
    </source>
</evidence>
<evidence type="ECO:0000313" key="2">
    <source>
        <dbReference type="EMBL" id="MFD2934980.1"/>
    </source>
</evidence>
<accession>A0ABW6AHQ6</accession>
<dbReference type="Proteomes" id="UP001597512">
    <property type="component" value="Unassembled WGS sequence"/>
</dbReference>
<reference evidence="3" key="1">
    <citation type="journal article" date="2019" name="Int. J. Syst. Evol. Microbiol.">
        <title>The Global Catalogue of Microorganisms (GCM) 10K type strain sequencing project: providing services to taxonomists for standard genome sequencing and annotation.</title>
        <authorList>
            <consortium name="The Broad Institute Genomics Platform"/>
            <consortium name="The Broad Institute Genome Sequencing Center for Infectious Disease"/>
            <person name="Wu L."/>
            <person name="Ma J."/>
        </authorList>
    </citation>
    <scope>NUCLEOTIDE SEQUENCE [LARGE SCALE GENOMIC DNA]</scope>
    <source>
        <strain evidence="3">KCTC 52490</strain>
    </source>
</reference>
<proteinExistence type="predicted"/>
<keyword evidence="3" id="KW-1185">Reference proteome</keyword>
<evidence type="ECO:0000256" key="1">
    <source>
        <dbReference type="SAM" id="MobiDB-lite"/>
    </source>
</evidence>
<organism evidence="2 3">
    <name type="scientific">Spirosoma flavum</name>
    <dbReference type="NCBI Taxonomy" id="2048557"/>
    <lineage>
        <taxon>Bacteria</taxon>
        <taxon>Pseudomonadati</taxon>
        <taxon>Bacteroidota</taxon>
        <taxon>Cytophagia</taxon>
        <taxon>Cytophagales</taxon>
        <taxon>Cytophagaceae</taxon>
        <taxon>Spirosoma</taxon>
    </lineage>
</organism>